<protein>
    <submittedName>
        <fullName evidence="1">Uncharacterized protein</fullName>
    </submittedName>
</protein>
<name>A0A4S3TQ54_9EURY</name>
<proteinExistence type="predicted"/>
<keyword evidence="2" id="KW-1185">Reference proteome</keyword>
<dbReference type="EMBL" id="RBZW01000006">
    <property type="protein sequence ID" value="THE66512.1"/>
    <property type="molecule type" value="Genomic_DNA"/>
</dbReference>
<dbReference type="AlphaFoldDB" id="A0A4S3TQ54"/>
<reference evidence="1 2" key="1">
    <citation type="submission" date="2018-10" db="EMBL/GenBank/DDBJ databases">
        <title>Natronolimnobius sp. XQ-INN 246 isolated from Inner Mongolia Autonomous Region of China.</title>
        <authorList>
            <person name="Xue Q."/>
        </authorList>
    </citation>
    <scope>NUCLEOTIDE SEQUENCE [LARGE SCALE GENOMIC DNA]</scope>
    <source>
        <strain evidence="1 2">XQ-INN 246</strain>
    </source>
</reference>
<organism evidence="1 2">
    <name type="scientific">Salinadaptatus halalkaliphilus</name>
    <dbReference type="NCBI Taxonomy" id="2419781"/>
    <lineage>
        <taxon>Archaea</taxon>
        <taxon>Methanobacteriati</taxon>
        <taxon>Methanobacteriota</taxon>
        <taxon>Stenosarchaea group</taxon>
        <taxon>Halobacteria</taxon>
        <taxon>Halobacteriales</taxon>
        <taxon>Natrialbaceae</taxon>
        <taxon>Salinadaptatus</taxon>
    </lineage>
</organism>
<sequence length="68" mass="7303">MSLPVENCAADRFPGDGSVEGIEDLGRVPSLPDVAADSDLRCTGVHHGFDGRQIEFFPGSSRNRPAYI</sequence>
<comment type="caution">
    <text evidence="1">The sequence shown here is derived from an EMBL/GenBank/DDBJ whole genome shotgun (WGS) entry which is preliminary data.</text>
</comment>
<accession>A0A4S3TQ54</accession>
<gene>
    <name evidence="1" type="ORF">D8Y22_02065</name>
</gene>
<evidence type="ECO:0000313" key="2">
    <source>
        <dbReference type="Proteomes" id="UP000318864"/>
    </source>
</evidence>
<dbReference type="Proteomes" id="UP000318864">
    <property type="component" value="Unassembled WGS sequence"/>
</dbReference>
<evidence type="ECO:0000313" key="1">
    <source>
        <dbReference type="EMBL" id="THE66512.1"/>
    </source>
</evidence>